<accession>A0A2K9LK59</accession>
<feature type="coiled-coil region" evidence="1">
    <location>
        <begin position="697"/>
        <end position="734"/>
    </location>
</feature>
<name>A0A2K9LK59_9GAMM</name>
<dbReference type="InterPro" id="IPR052894">
    <property type="entry name" value="AsmA-related"/>
</dbReference>
<feature type="transmembrane region" description="Helical" evidence="3">
    <location>
        <begin position="7"/>
        <end position="29"/>
    </location>
</feature>
<dbReference type="KEGG" id="kak:Kalk_05350"/>
<evidence type="ECO:0000313" key="6">
    <source>
        <dbReference type="Proteomes" id="UP000235116"/>
    </source>
</evidence>
<feature type="region of interest" description="Disordered" evidence="2">
    <location>
        <begin position="391"/>
        <end position="410"/>
    </location>
</feature>
<proteinExistence type="predicted"/>
<dbReference type="PANTHER" id="PTHR30441:SF4">
    <property type="entry name" value="PROTEIN ASMA"/>
    <property type="match status" value="1"/>
</dbReference>
<dbReference type="Pfam" id="PF05170">
    <property type="entry name" value="AsmA"/>
    <property type="match status" value="1"/>
</dbReference>
<keyword evidence="3" id="KW-0472">Membrane</keyword>
<dbReference type="GO" id="GO:0090313">
    <property type="term" value="P:regulation of protein targeting to membrane"/>
    <property type="evidence" value="ECO:0007669"/>
    <property type="project" value="TreeGrafter"/>
</dbReference>
<dbReference type="GO" id="GO:0005886">
    <property type="term" value="C:plasma membrane"/>
    <property type="evidence" value="ECO:0007669"/>
    <property type="project" value="TreeGrafter"/>
</dbReference>
<keyword evidence="3" id="KW-0812">Transmembrane</keyword>
<keyword evidence="3" id="KW-1133">Transmembrane helix</keyword>
<dbReference type="RefSeq" id="WP_101893223.1">
    <property type="nucleotide sequence ID" value="NZ_CP022684.1"/>
</dbReference>
<organism evidence="5 6">
    <name type="scientific">Ketobacter alkanivorans</name>
    <dbReference type="NCBI Taxonomy" id="1917421"/>
    <lineage>
        <taxon>Bacteria</taxon>
        <taxon>Pseudomonadati</taxon>
        <taxon>Pseudomonadota</taxon>
        <taxon>Gammaproteobacteria</taxon>
        <taxon>Pseudomonadales</taxon>
        <taxon>Ketobacteraceae</taxon>
        <taxon>Ketobacter</taxon>
    </lineage>
</organism>
<feature type="domain" description="AsmA" evidence="4">
    <location>
        <begin position="4"/>
        <end position="599"/>
    </location>
</feature>
<dbReference type="PANTHER" id="PTHR30441">
    <property type="entry name" value="DUF748 DOMAIN-CONTAINING PROTEIN"/>
    <property type="match status" value="1"/>
</dbReference>
<protein>
    <recommendedName>
        <fullName evidence="4">AsmA domain-containing protein</fullName>
    </recommendedName>
</protein>
<dbReference type="InterPro" id="IPR007844">
    <property type="entry name" value="AsmA"/>
</dbReference>
<feature type="compositionally biased region" description="Low complexity" evidence="2">
    <location>
        <begin position="129"/>
        <end position="156"/>
    </location>
</feature>
<dbReference type="Proteomes" id="UP000235116">
    <property type="component" value="Chromosome"/>
</dbReference>
<dbReference type="OrthoDB" id="9766390at2"/>
<sequence>MRVLKWIGLLLAVLVLILLVAVVVLRFFIDPNDFKAQISALVEDASGYQLSLDGELSWSFYPVLGFQSEAVSVVAAPDQSAFLNLRKLAVGVELMPLFSRQLKVQQLLLEGLDAQLLVNEQGHPNWQLPTTSETSTTPASSDPQSESKPESSSAGSMPELSIPLIRIVDSNLRYRDAVSGTDIGVVIDRLELENVQLAEPIVVRLKGSLMQVDGPRIQLVLDTQLLPDLQKQVYRISPFQLQADIEGLLDAPLAVVMDSAIELDMAKDVALINLTRVQLADSVLSGEVSAAALSTAPAFRGTLKSQPLQLPQLLQQFAVQLPETSSKSALKQASVALSFNGNAQHLAVSDLVLKLDQSTLTGSLAVTDFASQALEFDVLLDRIILDDYLPPATEPQQAQPTSTTQTNQEPEQLLPLDLLRSLDLGGRLRATSVIVQQEEIRDIELRIRAKRGVVDVSTIQAQLLAGRLDGKVTIDAKTDLPKLVTSLKVQDVELTSVSSRFMQDALLSGKASFDVNSTATGNSVDGLLQSALGQMNLQLNEGVLHGVNLNSIVVDALHEQLGNFESVVPQYQKYLPRELRKDTDISKLLANAKLENGHLIMPRFEFFTGESGIDASGKVDLVNQGFDYDFGVVLSALERNKYLKGTRWPVHCAGALSGSPADWCRPDTKKMGAILRGAASNALKDKSAAEIGDKVGLDAQDQEQLELELKEKAKEEEDRVKRKLQKKLDKLLNKN</sequence>
<dbReference type="AlphaFoldDB" id="A0A2K9LK59"/>
<reference evidence="6" key="1">
    <citation type="submission" date="2017-08" db="EMBL/GenBank/DDBJ databases">
        <title>Direct submision.</title>
        <authorList>
            <person name="Kim S.-J."/>
            <person name="Rhee S.-K."/>
        </authorList>
    </citation>
    <scope>NUCLEOTIDE SEQUENCE [LARGE SCALE GENOMIC DNA]</scope>
    <source>
        <strain evidence="6">GI5</strain>
    </source>
</reference>
<evidence type="ECO:0000259" key="4">
    <source>
        <dbReference type="Pfam" id="PF05170"/>
    </source>
</evidence>
<dbReference type="EMBL" id="CP022684">
    <property type="protein sequence ID" value="AUM11885.1"/>
    <property type="molecule type" value="Genomic_DNA"/>
</dbReference>
<gene>
    <name evidence="5" type="ORF">Kalk_05350</name>
</gene>
<keyword evidence="1" id="KW-0175">Coiled coil</keyword>
<evidence type="ECO:0000256" key="3">
    <source>
        <dbReference type="SAM" id="Phobius"/>
    </source>
</evidence>
<evidence type="ECO:0000256" key="2">
    <source>
        <dbReference type="SAM" id="MobiDB-lite"/>
    </source>
</evidence>
<keyword evidence="6" id="KW-1185">Reference proteome</keyword>
<evidence type="ECO:0000313" key="5">
    <source>
        <dbReference type="EMBL" id="AUM11885.1"/>
    </source>
</evidence>
<evidence type="ECO:0000256" key="1">
    <source>
        <dbReference type="SAM" id="Coils"/>
    </source>
</evidence>
<feature type="region of interest" description="Disordered" evidence="2">
    <location>
        <begin position="123"/>
        <end position="157"/>
    </location>
</feature>